<dbReference type="InterPro" id="IPR014031">
    <property type="entry name" value="Ketoacyl_synth_C"/>
</dbReference>
<keyword evidence="6" id="KW-1185">Reference proteome</keyword>
<feature type="domain" description="Ketosynthase family 3 (KS3)" evidence="4">
    <location>
        <begin position="28"/>
        <end position="388"/>
    </location>
</feature>
<dbReference type="SMART" id="SM00825">
    <property type="entry name" value="PKS_KS"/>
    <property type="match status" value="1"/>
</dbReference>
<dbReference type="AlphaFoldDB" id="A0A1E5IJX2"/>
<dbReference type="InterPro" id="IPR000794">
    <property type="entry name" value="Beta-ketoacyl_synthase"/>
</dbReference>
<dbReference type="Pfam" id="PF00109">
    <property type="entry name" value="ketoacyl-synt"/>
    <property type="match status" value="1"/>
</dbReference>
<organism evidence="5 6">
    <name type="scientific">Endomicrobium trichonymphae</name>
    <dbReference type="NCBI Taxonomy" id="1408204"/>
    <lineage>
        <taxon>Bacteria</taxon>
        <taxon>Pseudomonadati</taxon>
        <taxon>Elusimicrobiota</taxon>
        <taxon>Endomicrobiia</taxon>
        <taxon>Endomicrobiales</taxon>
        <taxon>Endomicrobiaceae</taxon>
        <taxon>Candidatus Endomicrobiellum</taxon>
    </lineage>
</organism>
<dbReference type="EMBL" id="LNVX01000291">
    <property type="protein sequence ID" value="OEG70807.1"/>
    <property type="molecule type" value="Genomic_DNA"/>
</dbReference>
<dbReference type="Proteomes" id="UP000095237">
    <property type="component" value="Unassembled WGS sequence"/>
</dbReference>
<evidence type="ECO:0000313" key="6">
    <source>
        <dbReference type="Proteomes" id="UP000095237"/>
    </source>
</evidence>
<keyword evidence="2 3" id="KW-0808">Transferase</keyword>
<gene>
    <name evidence="5" type="ORF">ATZ36_17730</name>
</gene>
<dbReference type="PANTHER" id="PTHR11712:SF336">
    <property type="entry name" value="3-OXOACYL-[ACYL-CARRIER-PROTEIN] SYNTHASE, MITOCHONDRIAL"/>
    <property type="match status" value="1"/>
</dbReference>
<dbReference type="InterPro" id="IPR014030">
    <property type="entry name" value="Ketoacyl_synth_N"/>
</dbReference>
<evidence type="ECO:0000256" key="3">
    <source>
        <dbReference type="RuleBase" id="RU003694"/>
    </source>
</evidence>
<dbReference type="PANTHER" id="PTHR11712">
    <property type="entry name" value="POLYKETIDE SYNTHASE-RELATED"/>
    <property type="match status" value="1"/>
</dbReference>
<dbReference type="GO" id="GO:0006633">
    <property type="term" value="P:fatty acid biosynthetic process"/>
    <property type="evidence" value="ECO:0007669"/>
    <property type="project" value="InterPro"/>
</dbReference>
<dbReference type="SUPFAM" id="SSF53901">
    <property type="entry name" value="Thiolase-like"/>
    <property type="match status" value="2"/>
</dbReference>
<evidence type="ECO:0000259" key="4">
    <source>
        <dbReference type="PROSITE" id="PS52004"/>
    </source>
</evidence>
<dbReference type="InterPro" id="IPR018201">
    <property type="entry name" value="Ketoacyl_synth_AS"/>
</dbReference>
<dbReference type="PROSITE" id="PS52004">
    <property type="entry name" value="KS3_2"/>
    <property type="match status" value="1"/>
</dbReference>
<evidence type="ECO:0000313" key="5">
    <source>
        <dbReference type="EMBL" id="OEG70807.1"/>
    </source>
</evidence>
<dbReference type="InterPro" id="IPR020841">
    <property type="entry name" value="PKS_Beta-ketoAc_synthase_dom"/>
</dbReference>
<evidence type="ECO:0000256" key="1">
    <source>
        <dbReference type="ARBA" id="ARBA00008467"/>
    </source>
</evidence>
<proteinExistence type="inferred from homology"/>
<dbReference type="InterPro" id="IPR016039">
    <property type="entry name" value="Thiolase-like"/>
</dbReference>
<accession>A0A1E5IJX2</accession>
<dbReference type="Gene3D" id="3.40.47.10">
    <property type="match status" value="1"/>
</dbReference>
<protein>
    <recommendedName>
        <fullName evidence="4">Ketosynthase family 3 (KS3) domain-containing protein</fullName>
    </recommendedName>
</protein>
<comment type="caution">
    <text evidence="5">The sequence shown here is derived from an EMBL/GenBank/DDBJ whole genome shotgun (WGS) entry which is preliminary data.</text>
</comment>
<dbReference type="CDD" id="cd00834">
    <property type="entry name" value="KAS_I_II"/>
    <property type="match status" value="1"/>
</dbReference>
<evidence type="ECO:0000256" key="2">
    <source>
        <dbReference type="ARBA" id="ARBA00022679"/>
    </source>
</evidence>
<dbReference type="Pfam" id="PF02801">
    <property type="entry name" value="Ketoacyl-synt_C"/>
    <property type="match status" value="1"/>
</dbReference>
<dbReference type="PROSITE" id="PS00606">
    <property type="entry name" value="KS3_1"/>
    <property type="match status" value="1"/>
</dbReference>
<name>A0A1E5IJX2_ENDTX</name>
<reference evidence="5 6" key="1">
    <citation type="submission" date="2015-11" db="EMBL/GenBank/DDBJ databases">
        <title>Evidence for parallel genomic evolution in an endosymbiosis of termite gut flagellates.</title>
        <authorList>
            <person name="Zheng H."/>
        </authorList>
    </citation>
    <scope>NUCLEOTIDE SEQUENCE [LARGE SCALE GENOMIC DNA]</scope>
    <source>
        <strain evidence="5 6">CET450</strain>
    </source>
</reference>
<comment type="similarity">
    <text evidence="1 3">Belongs to the thiolase-like superfamily. Beta-ketoacyl-ACP synthases family.</text>
</comment>
<sequence>MPQLQINLVYPKKAAAKIRKRKTQMINTKKFGITGIGVVSPLGSGKEINWRKLISSESQVRYDKQYDAYTAQVCGFKMQNDMRQYEMAKSAIFEALQEADIRNSGYKKKRIGFCIGESKINPFNRVFTFENTLLERLKKNFRFHGTMLAVSAACATGALTITKSCNFIESGLCDAVICGSAETSIHPLYVSAYKNMKVLAKHNPSPFDKNRDGFAIAEGACFVIVEDIKKALNRGAKVYCEIKGFSNGIYSNDTLSVNSHKKMKDTIKRAVDSETPDYIHMHGSGTKLNDYYESIAVAENFENADKISLSSTKAATGHMLGVSGMTGAVFSMLAIKNNIVPPTLNFKHTDINLGLDYTPNKAKRKIINSALSLSFGFGGQGAAIFFKKLQS</sequence>
<dbReference type="GO" id="GO:0004315">
    <property type="term" value="F:3-oxoacyl-[acyl-carrier-protein] synthase activity"/>
    <property type="evidence" value="ECO:0007669"/>
    <property type="project" value="InterPro"/>
</dbReference>